<organism evidence="2 3">
    <name type="scientific">Pichia kudriavzevii</name>
    <name type="common">Yeast</name>
    <name type="synonym">Issatchenkia orientalis</name>
    <dbReference type="NCBI Taxonomy" id="4909"/>
    <lineage>
        <taxon>Eukaryota</taxon>
        <taxon>Fungi</taxon>
        <taxon>Dikarya</taxon>
        <taxon>Ascomycota</taxon>
        <taxon>Saccharomycotina</taxon>
        <taxon>Pichiomycetes</taxon>
        <taxon>Pichiales</taxon>
        <taxon>Pichiaceae</taxon>
        <taxon>Pichia</taxon>
    </lineage>
</organism>
<accession>A0A2U9R9M8</accession>
<proteinExistence type="predicted"/>
<dbReference type="VEuPathDB" id="FungiDB:C5L36_0D04630"/>
<feature type="compositionally biased region" description="Polar residues" evidence="1">
    <location>
        <begin position="1021"/>
        <end position="1030"/>
    </location>
</feature>
<feature type="region of interest" description="Disordered" evidence="1">
    <location>
        <begin position="987"/>
        <end position="1035"/>
    </location>
</feature>
<dbReference type="GeneID" id="40385565"/>
<feature type="region of interest" description="Disordered" evidence="1">
    <location>
        <begin position="222"/>
        <end position="265"/>
    </location>
</feature>
<sequence length="1124" mass="126380">MARNTRENTMPLTGGRRERGDVSSPGSYYISQPPQQLPYQVLSGYHIYMSEQHQNGNTGGANGANGANVANVANGANGANVANGAHGNVNGNSGQLQHHHQPQLQQLQLPLGYEYLPYAIPAHYYTERQPQESPIPTQGRHPLSGMKSIYTGGSDLPTPTQPPLNTMAGHQQLPYIYVQSNPVMSNSVDHEMTTVNTSTTSATTKGNFAGFPISHMENGEQVQTNLSTSTTTNSKGRNASLGYTPEGGSHDTQRSSPMDSPLHLDTKENYKSDIQTKDGVRNPPLTNPYLSHQLNSSMLETSLNRTSPSFATNSSHQPAKSGSNGVFSTSSNVNKISNLLNDDDDDNIFSQIRNNDNNGNVITKDIDEDTRANGQDLKNDINATENGINGMENGYKNLDQGKHIAKHANDRNFIKATFDHVDQKHEPIYLKLKRGRPLKIMNTEGNSSTSRKRDRVPRKIVKPTKTVVLRMDADKLREITNLGDGSRDTKEMKNEELMQACESNLQSTQLLQVTEEQIDRLNHRNNPKSPQELIQLKKALPNAIKISDNEVPIIPRGYIPLVMAPDGTLIPMELVNINPKSSFVSILRPIWDRVDAKSSDTDTNSHYIGHEKKERDGVFFEFNNADKCASLSLYLLSKESACKLVYPKFTGDRKFQREIVYYNRLIEREKLEIFSIYKKERNKLSRLLEKLDVNLEQTDYDIDLMEMRDYELLREELSYLYEKQTIEREYSSNVRELKSVQYLDYSSRLLKFKNYLNVENERLRRHKNRLCRINHNKCQSIWNKYIKSGGMRNRHSTGMALFTTTATGTNTDSNNSSSGGIASGSNCGTGGNEVTTYSNLESSFISDREFILLTNPNSRSYATYVLNNSMDKGNKNQNEIVGLIDYYLDENSTLMLLYEEVKRRGYTFNEKTRNVLINKNKKKDMISEYGLTKIGVNTSSRILRELQIDGMNVDLKRNERIERRSVGQRNGRPRKNSVYNANSVNVSTFSSNTHHDSSSDSNNYLTTDNNDNISNDHKQVSRSTSASPGSNGAVVVEDLEHPRGGTQMPMEMNLRRELNITSSLDKSLCDVDRVKMLNLNREEIGASYTKVYGMPSGLTVAEINSDLSLLRWSAQQSSHKGETR</sequence>
<evidence type="ECO:0000313" key="2">
    <source>
        <dbReference type="EMBL" id="AWU77736.1"/>
    </source>
</evidence>
<feature type="compositionally biased region" description="Polar residues" evidence="1">
    <location>
        <begin position="24"/>
        <end position="35"/>
    </location>
</feature>
<dbReference type="EMBL" id="CP028776">
    <property type="protein sequence ID" value="AWU77736.1"/>
    <property type="molecule type" value="Genomic_DNA"/>
</dbReference>
<feature type="region of interest" description="Disordered" evidence="1">
    <location>
        <begin position="962"/>
        <end position="981"/>
    </location>
</feature>
<protein>
    <submittedName>
        <fullName evidence="2">Uncharacterized protein</fullName>
    </submittedName>
</protein>
<gene>
    <name evidence="2" type="ORF">C5L36_0D04630</name>
</gene>
<evidence type="ECO:0000313" key="3">
    <source>
        <dbReference type="Proteomes" id="UP000249293"/>
    </source>
</evidence>
<dbReference type="AlphaFoldDB" id="A0A2U9R9M8"/>
<evidence type="ECO:0000256" key="1">
    <source>
        <dbReference type="SAM" id="MobiDB-lite"/>
    </source>
</evidence>
<dbReference type="RefSeq" id="XP_029323213.1">
    <property type="nucleotide sequence ID" value="XM_029467353.1"/>
</dbReference>
<feature type="region of interest" description="Disordered" evidence="1">
    <location>
        <begin position="1"/>
        <end position="35"/>
    </location>
</feature>
<dbReference type="STRING" id="4909.A0A2U9R9M8"/>
<feature type="region of interest" description="Disordered" evidence="1">
    <location>
        <begin position="304"/>
        <end position="328"/>
    </location>
</feature>
<keyword evidence="3" id="KW-1185">Reference proteome</keyword>
<dbReference type="KEGG" id="pkz:C5L36_0D04630"/>
<dbReference type="OrthoDB" id="3998151at2759"/>
<reference evidence="2 3" key="1">
    <citation type="submission" date="2018-06" db="EMBL/GenBank/DDBJ databases">
        <title>Population genomics shows no distinction between pathogenic Candida krusei and environmental Pichia kudriavzevii: One species, four names.</title>
        <authorList>
            <person name="Douglass A.P."/>
            <person name="Offei B."/>
            <person name="Braun-Galleani S."/>
            <person name="Coughlan A.Y."/>
            <person name="Martos A."/>
            <person name="Ortiz-Merino R.A."/>
            <person name="Byrne K.P."/>
            <person name="Wolfe K.H."/>
        </authorList>
    </citation>
    <scope>NUCLEOTIDE SEQUENCE [LARGE SCALE GENOMIC DNA]</scope>
    <source>
        <strain evidence="2 3">CBS573</strain>
    </source>
</reference>
<dbReference type="Proteomes" id="UP000249293">
    <property type="component" value="Chromosome 4"/>
</dbReference>
<feature type="compositionally biased region" description="Low complexity" evidence="1">
    <location>
        <begin position="224"/>
        <end position="234"/>
    </location>
</feature>
<feature type="compositionally biased region" description="Polar residues" evidence="1">
    <location>
        <begin position="1003"/>
        <end position="1013"/>
    </location>
</feature>
<name>A0A2U9R9M8_PICKU</name>